<gene>
    <name evidence="3" type="ORF">H9753_10865</name>
</gene>
<feature type="domain" description="Gfo/Idh/MocA-like oxidoreductase N-terminal" evidence="1">
    <location>
        <begin position="2"/>
        <end position="121"/>
    </location>
</feature>
<dbReference type="Pfam" id="PF01408">
    <property type="entry name" value="GFO_IDH_MocA"/>
    <property type="match status" value="1"/>
</dbReference>
<protein>
    <submittedName>
        <fullName evidence="3">Gfo/Idh/MocA family oxidoreductase</fullName>
    </submittedName>
</protein>
<dbReference type="InterPro" id="IPR000683">
    <property type="entry name" value="Gfo/Idh/MocA-like_OxRdtase_N"/>
</dbReference>
<reference evidence="3" key="1">
    <citation type="journal article" date="2021" name="PeerJ">
        <title>Extensive microbial diversity within the chicken gut microbiome revealed by metagenomics and culture.</title>
        <authorList>
            <person name="Gilroy R."/>
            <person name="Ravi A."/>
            <person name="Getino M."/>
            <person name="Pursley I."/>
            <person name="Horton D.L."/>
            <person name="Alikhan N.F."/>
            <person name="Baker D."/>
            <person name="Gharbi K."/>
            <person name="Hall N."/>
            <person name="Watson M."/>
            <person name="Adriaenssens E.M."/>
            <person name="Foster-Nyarko E."/>
            <person name="Jarju S."/>
            <person name="Secka A."/>
            <person name="Antonio M."/>
            <person name="Oren A."/>
            <person name="Chaudhuri R.R."/>
            <person name="La Ragione R."/>
            <person name="Hildebrand F."/>
            <person name="Pallen M.J."/>
        </authorList>
    </citation>
    <scope>NUCLEOTIDE SEQUENCE</scope>
    <source>
        <strain evidence="3">ChiBcec2-3848</strain>
    </source>
</reference>
<sequence length="346" mass="39359">MFRAGVIGCGNIARVHARALKESGCAVLQAFADRNLEKAEAYARQYGGEETRCYTSLEEMLEREALDAVHICTPHYLHVPMAEKALEKGVHVFLEKPPAISLEEFYRLEQAKDRAKKEVGVCFQNRYNDTTEKLREILESGVLGEVRGARAFVTWDRETGYYRDSSWRGSWKTEGGGTLINQAIHTLDLLVYLLGKPQGAEASFHNHHLQQVIEVEDTLEAYIKFPGANACFYATNAYADDAPVLLDLVCRQGRIRMEGETLEIRKADGSKVWYDFEKKEPAVAKTYWGNSHQACIADFYECLMENKPFRNRLEAVEDTFRLVMELYGSAQYDKIVRKKEEGCQNG</sequence>
<dbReference type="Pfam" id="PF22725">
    <property type="entry name" value="GFO_IDH_MocA_C3"/>
    <property type="match status" value="1"/>
</dbReference>
<evidence type="ECO:0000259" key="2">
    <source>
        <dbReference type="Pfam" id="PF22725"/>
    </source>
</evidence>
<dbReference type="SUPFAM" id="SSF55347">
    <property type="entry name" value="Glyceraldehyde-3-phosphate dehydrogenase-like, C-terminal domain"/>
    <property type="match status" value="1"/>
</dbReference>
<evidence type="ECO:0000313" key="3">
    <source>
        <dbReference type="EMBL" id="HJC64100.1"/>
    </source>
</evidence>
<evidence type="ECO:0000313" key="4">
    <source>
        <dbReference type="Proteomes" id="UP000823886"/>
    </source>
</evidence>
<dbReference type="GO" id="GO:0000166">
    <property type="term" value="F:nucleotide binding"/>
    <property type="evidence" value="ECO:0007669"/>
    <property type="project" value="InterPro"/>
</dbReference>
<organism evidence="3 4">
    <name type="scientific">Candidatus Blautia merdavium</name>
    <dbReference type="NCBI Taxonomy" id="2838494"/>
    <lineage>
        <taxon>Bacteria</taxon>
        <taxon>Bacillati</taxon>
        <taxon>Bacillota</taxon>
        <taxon>Clostridia</taxon>
        <taxon>Lachnospirales</taxon>
        <taxon>Lachnospiraceae</taxon>
        <taxon>Blautia</taxon>
    </lineage>
</organism>
<dbReference type="InterPro" id="IPR055170">
    <property type="entry name" value="GFO_IDH_MocA-like_dom"/>
</dbReference>
<dbReference type="Proteomes" id="UP000823886">
    <property type="component" value="Unassembled WGS sequence"/>
</dbReference>
<dbReference type="InterPro" id="IPR036291">
    <property type="entry name" value="NAD(P)-bd_dom_sf"/>
</dbReference>
<dbReference type="PANTHER" id="PTHR43249">
    <property type="entry name" value="UDP-N-ACETYL-2-AMINO-2-DEOXY-D-GLUCURONATE OXIDASE"/>
    <property type="match status" value="1"/>
</dbReference>
<dbReference type="AlphaFoldDB" id="A0A9D2PQE7"/>
<evidence type="ECO:0000259" key="1">
    <source>
        <dbReference type="Pfam" id="PF01408"/>
    </source>
</evidence>
<dbReference type="PANTHER" id="PTHR43249:SF1">
    <property type="entry name" value="D-GLUCOSIDE 3-DEHYDROGENASE"/>
    <property type="match status" value="1"/>
</dbReference>
<reference evidence="3" key="2">
    <citation type="submission" date="2021-04" db="EMBL/GenBank/DDBJ databases">
        <authorList>
            <person name="Gilroy R."/>
        </authorList>
    </citation>
    <scope>NUCLEOTIDE SEQUENCE</scope>
    <source>
        <strain evidence="3">ChiBcec2-3848</strain>
    </source>
</reference>
<feature type="domain" description="GFO/IDH/MocA-like oxidoreductase" evidence="2">
    <location>
        <begin position="132"/>
        <end position="256"/>
    </location>
</feature>
<proteinExistence type="predicted"/>
<dbReference type="SUPFAM" id="SSF51735">
    <property type="entry name" value="NAD(P)-binding Rossmann-fold domains"/>
    <property type="match status" value="1"/>
</dbReference>
<accession>A0A9D2PQE7</accession>
<dbReference type="InterPro" id="IPR052515">
    <property type="entry name" value="Gfo/Idh/MocA_Oxidoreductase"/>
</dbReference>
<dbReference type="EMBL" id="DWVZ01000146">
    <property type="protein sequence ID" value="HJC64100.1"/>
    <property type="molecule type" value="Genomic_DNA"/>
</dbReference>
<name>A0A9D2PQE7_9FIRM</name>
<dbReference type="Gene3D" id="3.30.360.10">
    <property type="entry name" value="Dihydrodipicolinate Reductase, domain 2"/>
    <property type="match status" value="1"/>
</dbReference>
<dbReference type="Gene3D" id="3.40.50.720">
    <property type="entry name" value="NAD(P)-binding Rossmann-like Domain"/>
    <property type="match status" value="1"/>
</dbReference>
<comment type="caution">
    <text evidence="3">The sequence shown here is derived from an EMBL/GenBank/DDBJ whole genome shotgun (WGS) entry which is preliminary data.</text>
</comment>